<evidence type="ECO:0000259" key="8">
    <source>
        <dbReference type="Pfam" id="PF01895"/>
    </source>
</evidence>
<reference evidence="9 10" key="1">
    <citation type="submission" date="2020-10" db="EMBL/GenBank/DDBJ databases">
        <title>Ca. Dormibacterota MAGs.</title>
        <authorList>
            <person name="Montgomery K."/>
        </authorList>
    </citation>
    <scope>NUCLEOTIDE SEQUENCE [LARGE SCALE GENOMIC DNA]</scope>
    <source>
        <strain evidence="9">SC8811_S16_3</strain>
    </source>
</reference>
<comment type="subcellular location">
    <subcellularLocation>
        <location evidence="1 7">Cytoplasm</location>
    </subcellularLocation>
</comment>
<organism evidence="9 10">
    <name type="scientific">Candidatus Dormiibacter inghamiae</name>
    <dbReference type="NCBI Taxonomy" id="3127013"/>
    <lineage>
        <taxon>Bacteria</taxon>
        <taxon>Bacillati</taxon>
        <taxon>Candidatus Dormiibacterota</taxon>
        <taxon>Candidatus Dormibacteria</taxon>
        <taxon>Candidatus Dormibacterales</taxon>
        <taxon>Candidatus Dormibacteraceae</taxon>
        <taxon>Candidatus Dormiibacter</taxon>
    </lineage>
</organism>
<dbReference type="Proteomes" id="UP000620075">
    <property type="component" value="Unassembled WGS sequence"/>
</dbReference>
<dbReference type="GO" id="GO:0030643">
    <property type="term" value="P:intracellular phosphate ion homeostasis"/>
    <property type="evidence" value="ECO:0007669"/>
    <property type="project" value="InterPro"/>
</dbReference>
<evidence type="ECO:0000256" key="5">
    <source>
        <dbReference type="ARBA" id="ARBA00022490"/>
    </source>
</evidence>
<dbReference type="GO" id="GO:0005737">
    <property type="term" value="C:cytoplasm"/>
    <property type="evidence" value="ECO:0007669"/>
    <property type="project" value="UniProtKB-SubCell"/>
</dbReference>
<dbReference type="PANTHER" id="PTHR42930:SF3">
    <property type="entry name" value="PHOSPHATE-SPECIFIC TRANSPORT SYSTEM ACCESSORY PROTEIN PHOU"/>
    <property type="match status" value="1"/>
</dbReference>
<evidence type="ECO:0000313" key="9">
    <source>
        <dbReference type="EMBL" id="MBJ7601645.1"/>
    </source>
</evidence>
<dbReference type="PIRSF" id="PIRSF003107">
    <property type="entry name" value="PhoU"/>
    <property type="match status" value="1"/>
</dbReference>
<evidence type="ECO:0000256" key="7">
    <source>
        <dbReference type="PIRNR" id="PIRNR003107"/>
    </source>
</evidence>
<comment type="similarity">
    <text evidence="2 7">Belongs to the PhoU family.</text>
</comment>
<comment type="caution">
    <text evidence="9">The sequence shown here is derived from an EMBL/GenBank/DDBJ whole genome shotgun (WGS) entry which is preliminary data.</text>
</comment>
<evidence type="ECO:0000256" key="4">
    <source>
        <dbReference type="ARBA" id="ARBA00022448"/>
    </source>
</evidence>
<evidence type="ECO:0000256" key="6">
    <source>
        <dbReference type="ARBA" id="ARBA00022592"/>
    </source>
</evidence>
<dbReference type="Pfam" id="PF01895">
    <property type="entry name" value="PhoU"/>
    <property type="match status" value="2"/>
</dbReference>
<keyword evidence="5 7" id="KW-0963">Cytoplasm</keyword>
<dbReference type="InterPro" id="IPR026022">
    <property type="entry name" value="PhoU_dom"/>
</dbReference>
<accession>A0A934KB82</accession>
<dbReference type="GO" id="GO:0045936">
    <property type="term" value="P:negative regulation of phosphate metabolic process"/>
    <property type="evidence" value="ECO:0007669"/>
    <property type="project" value="InterPro"/>
</dbReference>
<feature type="domain" description="PhoU" evidence="8">
    <location>
        <begin position="19"/>
        <end position="106"/>
    </location>
</feature>
<dbReference type="AlphaFoldDB" id="A0A934KB82"/>
<feature type="domain" description="PhoU" evidence="8">
    <location>
        <begin position="124"/>
        <end position="213"/>
    </location>
</feature>
<dbReference type="EMBL" id="JAEKNQ010000003">
    <property type="protein sequence ID" value="MBJ7601645.1"/>
    <property type="molecule type" value="Genomic_DNA"/>
</dbReference>
<comment type="subunit">
    <text evidence="3 7">Homodimer.</text>
</comment>
<dbReference type="InterPro" id="IPR028366">
    <property type="entry name" value="PhoU"/>
</dbReference>
<evidence type="ECO:0000313" key="10">
    <source>
        <dbReference type="Proteomes" id="UP000620075"/>
    </source>
</evidence>
<dbReference type="RefSeq" id="WP_338175997.1">
    <property type="nucleotide sequence ID" value="NZ_JAEKNQ010000003.1"/>
</dbReference>
<keyword evidence="6 7" id="KW-0592">Phosphate transport</keyword>
<dbReference type="GO" id="GO:0006817">
    <property type="term" value="P:phosphate ion transport"/>
    <property type="evidence" value="ECO:0007669"/>
    <property type="project" value="UniProtKB-KW"/>
</dbReference>
<dbReference type="Gene3D" id="1.20.58.220">
    <property type="entry name" value="Phosphate transport system protein phou homolog 2, domain 2"/>
    <property type="match status" value="1"/>
</dbReference>
<dbReference type="FunFam" id="1.20.58.220:FF:000004">
    <property type="entry name" value="Phosphate-specific transport system accessory protein PhoU"/>
    <property type="match status" value="1"/>
</dbReference>
<comment type="function">
    <text evidence="7">Plays a role in the regulation of phosphate uptake.</text>
</comment>
<evidence type="ECO:0000256" key="1">
    <source>
        <dbReference type="ARBA" id="ARBA00004496"/>
    </source>
</evidence>
<dbReference type="SUPFAM" id="SSF109755">
    <property type="entry name" value="PhoU-like"/>
    <property type="match status" value="1"/>
</dbReference>
<dbReference type="InterPro" id="IPR038078">
    <property type="entry name" value="PhoU-like_sf"/>
</dbReference>
<keyword evidence="4 7" id="KW-0813">Transport</keyword>
<name>A0A934KB82_9BACT</name>
<protein>
    <recommendedName>
        <fullName evidence="7">Phosphate-specific transport system accessory protein PhoU</fullName>
    </recommendedName>
</protein>
<dbReference type="NCBIfam" id="TIGR02135">
    <property type="entry name" value="phoU_full"/>
    <property type="match status" value="1"/>
</dbReference>
<evidence type="ECO:0000256" key="3">
    <source>
        <dbReference type="ARBA" id="ARBA00011738"/>
    </source>
</evidence>
<sequence>MTVTRHSFQLELELLRESLLRMAGMVEAQIDDALNALRAFDQEASDEVRHNDQQINELHRQIREQVFVVIATQQPVASDLRTLMGVQSIALELERIGDYAVRIARRATMLSGLPHRPLRTEFGLMGEVASQQVRDILDALIEQNAASAAEVAAKDDEIDRLYHRVFDELIAELAALPDDADREQEALRCVTLIQVAHNLERIGDRIANVAEDIVFLQSGQVVEL</sequence>
<evidence type="ECO:0000256" key="2">
    <source>
        <dbReference type="ARBA" id="ARBA00008107"/>
    </source>
</evidence>
<gene>
    <name evidence="9" type="primary">phoU</name>
    <name evidence="9" type="ORF">JF888_00355</name>
</gene>
<dbReference type="PANTHER" id="PTHR42930">
    <property type="entry name" value="PHOSPHATE-SPECIFIC TRANSPORT SYSTEM ACCESSORY PROTEIN PHOU"/>
    <property type="match status" value="1"/>
</dbReference>
<proteinExistence type="inferred from homology"/>